<proteinExistence type="predicted"/>
<comment type="caution">
    <text evidence="1">The sequence shown here is derived from an EMBL/GenBank/DDBJ whole genome shotgun (WGS) entry which is preliminary data.</text>
</comment>
<organism evidence="1 2">
    <name type="scientific">Streblomastix strix</name>
    <dbReference type="NCBI Taxonomy" id="222440"/>
    <lineage>
        <taxon>Eukaryota</taxon>
        <taxon>Metamonada</taxon>
        <taxon>Preaxostyla</taxon>
        <taxon>Oxymonadida</taxon>
        <taxon>Streblomastigidae</taxon>
        <taxon>Streblomastix</taxon>
    </lineage>
</organism>
<dbReference type="EMBL" id="SNRW01028280">
    <property type="protein sequence ID" value="KAA6359506.1"/>
    <property type="molecule type" value="Genomic_DNA"/>
</dbReference>
<feature type="non-terminal residue" evidence="1">
    <location>
        <position position="1"/>
    </location>
</feature>
<dbReference type="AlphaFoldDB" id="A0A5J4TLW5"/>
<sequence>QFNYFFLEDIKNLFKSFKFSQSEQILSGRSTSSGIKHSVSSLIISLMKSFFPQLRGLTTISDSLSPNAQTLLDPS</sequence>
<gene>
    <name evidence="1" type="ORF">EZS28_044967</name>
</gene>
<name>A0A5J4TLW5_9EUKA</name>
<evidence type="ECO:0000313" key="2">
    <source>
        <dbReference type="Proteomes" id="UP000324800"/>
    </source>
</evidence>
<evidence type="ECO:0000313" key="1">
    <source>
        <dbReference type="EMBL" id="KAA6359506.1"/>
    </source>
</evidence>
<accession>A0A5J4TLW5</accession>
<protein>
    <submittedName>
        <fullName evidence="1">Uncharacterized protein</fullName>
    </submittedName>
</protein>
<reference evidence="1 2" key="1">
    <citation type="submission" date="2019-03" db="EMBL/GenBank/DDBJ databases">
        <title>Single cell metagenomics reveals metabolic interactions within the superorganism composed of flagellate Streblomastix strix and complex community of Bacteroidetes bacteria on its surface.</title>
        <authorList>
            <person name="Treitli S.C."/>
            <person name="Kolisko M."/>
            <person name="Husnik F."/>
            <person name="Keeling P."/>
            <person name="Hampl V."/>
        </authorList>
    </citation>
    <scope>NUCLEOTIDE SEQUENCE [LARGE SCALE GENOMIC DNA]</scope>
    <source>
        <strain evidence="1">ST1C</strain>
    </source>
</reference>
<dbReference type="Proteomes" id="UP000324800">
    <property type="component" value="Unassembled WGS sequence"/>
</dbReference>